<feature type="signal peptide" evidence="2">
    <location>
        <begin position="1"/>
        <end position="17"/>
    </location>
</feature>
<name>A0A1I1R104_9BACT</name>
<feature type="compositionally biased region" description="Polar residues" evidence="1">
    <location>
        <begin position="15"/>
        <end position="24"/>
    </location>
</feature>
<feature type="chain" id="PRO_5011681168" evidence="2">
    <location>
        <begin position="18"/>
        <end position="105"/>
    </location>
</feature>
<dbReference type="AlphaFoldDB" id="A0A1I1R104"/>
<dbReference type="OrthoDB" id="966082at2"/>
<protein>
    <submittedName>
        <fullName evidence="3">Uncharacterized protein</fullName>
    </submittedName>
</protein>
<accession>A0A1I1R104</accession>
<feature type="compositionally biased region" description="Polar residues" evidence="1">
    <location>
        <begin position="36"/>
        <end position="49"/>
    </location>
</feature>
<evidence type="ECO:0000256" key="2">
    <source>
        <dbReference type="SAM" id="SignalP"/>
    </source>
</evidence>
<keyword evidence="2" id="KW-0732">Signal</keyword>
<dbReference type="Proteomes" id="UP000198598">
    <property type="component" value="Unassembled WGS sequence"/>
</dbReference>
<feature type="compositionally biased region" description="Basic and acidic residues" evidence="1">
    <location>
        <begin position="63"/>
        <end position="85"/>
    </location>
</feature>
<reference evidence="3 4" key="1">
    <citation type="submission" date="2016-10" db="EMBL/GenBank/DDBJ databases">
        <authorList>
            <person name="de Groot N.N."/>
        </authorList>
    </citation>
    <scope>NUCLEOTIDE SEQUENCE [LARGE SCALE GENOMIC DNA]</scope>
    <source>
        <strain evidence="3 4">DSM 26130</strain>
    </source>
</reference>
<gene>
    <name evidence="3" type="ORF">SAMN05216167_104199</name>
</gene>
<dbReference type="EMBL" id="FOLQ01000004">
    <property type="protein sequence ID" value="SFD27995.1"/>
    <property type="molecule type" value="Genomic_DNA"/>
</dbReference>
<feature type="region of interest" description="Disordered" evidence="1">
    <location>
        <begin position="15"/>
        <end position="105"/>
    </location>
</feature>
<dbReference type="RefSeq" id="WP_093826660.1">
    <property type="nucleotide sequence ID" value="NZ_FOLQ01000004.1"/>
</dbReference>
<evidence type="ECO:0000313" key="4">
    <source>
        <dbReference type="Proteomes" id="UP000198598"/>
    </source>
</evidence>
<proteinExistence type="predicted"/>
<keyword evidence="4" id="KW-1185">Reference proteome</keyword>
<sequence>MIKLVIAAMLVSSTAFAQQAQTPSDNKRAGVAEKASGSTESTTRSQSKTAVAASTRPLPQPSMKEKLESGDRAIPSYKKEKDAGVHKGRAKYPAKQTAGGAPKKS</sequence>
<organism evidence="3 4">
    <name type="scientific">Spirosoma endophyticum</name>
    <dbReference type="NCBI Taxonomy" id="662367"/>
    <lineage>
        <taxon>Bacteria</taxon>
        <taxon>Pseudomonadati</taxon>
        <taxon>Bacteroidota</taxon>
        <taxon>Cytophagia</taxon>
        <taxon>Cytophagales</taxon>
        <taxon>Cytophagaceae</taxon>
        <taxon>Spirosoma</taxon>
    </lineage>
</organism>
<evidence type="ECO:0000313" key="3">
    <source>
        <dbReference type="EMBL" id="SFD27995.1"/>
    </source>
</evidence>
<evidence type="ECO:0000256" key="1">
    <source>
        <dbReference type="SAM" id="MobiDB-lite"/>
    </source>
</evidence>